<comment type="subcellular location">
    <subcellularLocation>
        <location evidence="1">Cell membrane</location>
    </subcellularLocation>
</comment>
<keyword evidence="3" id="KW-1003">Cell membrane</keyword>
<feature type="compositionally biased region" description="Acidic residues" evidence="8">
    <location>
        <begin position="251"/>
        <end position="269"/>
    </location>
</feature>
<protein>
    <recommendedName>
        <fullName evidence="10">GDNF/GAS1 domain-containing protein</fullName>
    </recommendedName>
</protein>
<evidence type="ECO:0000256" key="8">
    <source>
        <dbReference type="SAM" id="MobiDB-lite"/>
    </source>
</evidence>
<dbReference type="GO" id="GO:0007399">
    <property type="term" value="P:nervous system development"/>
    <property type="evidence" value="ECO:0007669"/>
    <property type="project" value="TreeGrafter"/>
</dbReference>
<dbReference type="GO" id="GO:0038023">
    <property type="term" value="F:signaling receptor activity"/>
    <property type="evidence" value="ECO:0007669"/>
    <property type="project" value="InterPro"/>
</dbReference>
<keyword evidence="4 9" id="KW-0732">Signal</keyword>
<evidence type="ECO:0000256" key="5">
    <source>
        <dbReference type="ARBA" id="ARBA00023136"/>
    </source>
</evidence>
<dbReference type="Pfam" id="PF02351">
    <property type="entry name" value="GDNF"/>
    <property type="match status" value="1"/>
</dbReference>
<evidence type="ECO:0000259" key="10">
    <source>
        <dbReference type="SMART" id="SM00907"/>
    </source>
</evidence>
<dbReference type="GO" id="GO:0007169">
    <property type="term" value="P:cell surface receptor protein tyrosine kinase signaling pathway"/>
    <property type="evidence" value="ECO:0007669"/>
    <property type="project" value="UniProtKB-ARBA"/>
</dbReference>
<evidence type="ECO:0000256" key="7">
    <source>
        <dbReference type="ARBA" id="ARBA00023180"/>
    </source>
</evidence>
<feature type="compositionally biased region" description="Basic and acidic residues" evidence="8">
    <location>
        <begin position="237"/>
        <end position="250"/>
    </location>
</feature>
<feature type="region of interest" description="Disordered" evidence="8">
    <location>
        <begin position="237"/>
        <end position="269"/>
    </location>
</feature>
<organism evidence="11 12">
    <name type="scientific">Drosophila navojoa</name>
    <name type="common">Fruit fly</name>
    <dbReference type="NCBI Taxonomy" id="7232"/>
    <lineage>
        <taxon>Eukaryota</taxon>
        <taxon>Metazoa</taxon>
        <taxon>Ecdysozoa</taxon>
        <taxon>Arthropoda</taxon>
        <taxon>Hexapoda</taxon>
        <taxon>Insecta</taxon>
        <taxon>Pterygota</taxon>
        <taxon>Neoptera</taxon>
        <taxon>Endopterygota</taxon>
        <taxon>Diptera</taxon>
        <taxon>Brachycera</taxon>
        <taxon>Muscomorpha</taxon>
        <taxon>Ephydroidea</taxon>
        <taxon>Drosophilidae</taxon>
        <taxon>Drosophila</taxon>
    </lineage>
</organism>
<gene>
    <name evidence="11" type="ORF">AWZ03_003502</name>
</gene>
<feature type="signal peptide" evidence="9">
    <location>
        <begin position="1"/>
        <end position="23"/>
    </location>
</feature>
<dbReference type="OMA" id="VTVHHHN"/>
<dbReference type="GO" id="GO:0009897">
    <property type="term" value="C:external side of plasma membrane"/>
    <property type="evidence" value="ECO:0007669"/>
    <property type="project" value="TreeGrafter"/>
</dbReference>
<evidence type="ECO:0000256" key="3">
    <source>
        <dbReference type="ARBA" id="ARBA00022475"/>
    </source>
</evidence>
<dbReference type="AlphaFoldDB" id="A0A484BP53"/>
<dbReference type="GO" id="GO:0043235">
    <property type="term" value="C:receptor complex"/>
    <property type="evidence" value="ECO:0007669"/>
    <property type="project" value="TreeGrafter"/>
</dbReference>
<sequence length="440" mass="49316">MWPQHLLFKLAMASNCGCGPTGAEQSSGQKQQMRPLSCSTVTVTKCQAALRTLQAFQFFRPTCLCKEPGMDPDCNHFRDFLFDHPCGFVLKKAEKDPYPIDALPTCNHALSVCQQERKCLKLFEDFKTHCKVRDNKCKMENRDACHDAWTNLRLSPMFGCICPNNHMKKRCDRIFNIVNHNPCVDRIIFFPNGLPKLKPKPKAKPKPTRKQKQKHSQRIGHALNGTELLSNNIEYHYHDEPNSGREHPEEVDAEEEQAEDEDDSDDDDYDDRIRAEIYSNYPHYLHPPSWGINNPLVLASHSPHTSEDDDVVVDVPTTTTHHSHKKQPQSPPAHADDLERSVVDDVVVVVDTGPGPRPHTHTHPHTHTYYAHGVEPASTVGTIAAGSSSSSTSSSTISPKYAVEGVIRPGRAKVGIFKPPTLFKLSSHMIARVGSACWLS</sequence>
<feature type="domain" description="GDNF/GAS1" evidence="10">
    <location>
        <begin position="106"/>
        <end position="183"/>
    </location>
</feature>
<reference evidence="11 12" key="1">
    <citation type="journal article" date="2019" name="J. Hered.">
        <title>An Improved Genome Assembly for Drosophila navojoa, the Basal Species in the mojavensis Cluster.</title>
        <authorList>
            <person name="Vanderlinde T."/>
            <person name="Dupim E.G."/>
            <person name="Nazario-Yepiz N.O."/>
            <person name="Carvalho A.B."/>
        </authorList>
    </citation>
    <scope>NUCLEOTIDE SEQUENCE [LARGE SCALE GENOMIC DNA]</scope>
    <source>
        <strain evidence="11">Navoj_Jal97</strain>
        <tissue evidence="11">Whole organism</tissue>
    </source>
</reference>
<feature type="region of interest" description="Disordered" evidence="8">
    <location>
        <begin position="195"/>
        <end position="225"/>
    </location>
</feature>
<evidence type="ECO:0000313" key="11">
    <source>
        <dbReference type="EMBL" id="TDG49992.1"/>
    </source>
</evidence>
<feature type="region of interest" description="Disordered" evidence="8">
    <location>
        <begin position="317"/>
        <end position="338"/>
    </location>
</feature>
<comment type="similarity">
    <text evidence="2">Belongs to the GDNFR family.</text>
</comment>
<dbReference type="SUPFAM" id="SSF110035">
    <property type="entry name" value="GDNF receptor-like"/>
    <property type="match status" value="2"/>
</dbReference>
<evidence type="ECO:0000256" key="1">
    <source>
        <dbReference type="ARBA" id="ARBA00004236"/>
    </source>
</evidence>
<keyword evidence="7" id="KW-0325">Glycoprotein</keyword>
<accession>A0A484BP53</accession>
<proteinExistence type="inferred from homology"/>
<dbReference type="InterPro" id="IPR016017">
    <property type="entry name" value="GDNF/GAS1"/>
</dbReference>
<keyword evidence="5" id="KW-0472">Membrane</keyword>
<feature type="compositionally biased region" description="Basic residues" evidence="8">
    <location>
        <begin position="197"/>
        <end position="218"/>
    </location>
</feature>
<dbReference type="STRING" id="7232.A0A484BP53"/>
<dbReference type="PANTHER" id="PTHR10269">
    <property type="entry name" value="GDNF RECEPTOR ALPHA"/>
    <property type="match status" value="1"/>
</dbReference>
<dbReference type="Proteomes" id="UP000295192">
    <property type="component" value="Unassembled WGS sequence"/>
</dbReference>
<dbReference type="InterPro" id="IPR037193">
    <property type="entry name" value="GDNF_alpha"/>
</dbReference>
<dbReference type="SMART" id="SM00907">
    <property type="entry name" value="GDNF"/>
    <property type="match status" value="1"/>
</dbReference>
<dbReference type="PANTHER" id="PTHR10269:SF12">
    <property type="entry name" value="GLIAL CELL LINE-DERIVED NEUROTROPHIC FAMILY RECEPTOR-LIKE, ISOFORM E"/>
    <property type="match status" value="1"/>
</dbReference>
<evidence type="ECO:0000256" key="2">
    <source>
        <dbReference type="ARBA" id="ARBA00005961"/>
    </source>
</evidence>
<evidence type="ECO:0000256" key="9">
    <source>
        <dbReference type="SAM" id="SignalP"/>
    </source>
</evidence>
<keyword evidence="6" id="KW-0675">Receptor</keyword>
<name>A0A484BP53_DRONA</name>
<evidence type="ECO:0000256" key="4">
    <source>
        <dbReference type="ARBA" id="ARBA00022729"/>
    </source>
</evidence>
<dbReference type="InterPro" id="IPR003438">
    <property type="entry name" value="GDNF_rcpt"/>
</dbReference>
<comment type="caution">
    <text evidence="11">The sequence shown here is derived from an EMBL/GenBank/DDBJ whole genome shotgun (WGS) entry which is preliminary data.</text>
</comment>
<evidence type="ECO:0000313" key="12">
    <source>
        <dbReference type="Proteomes" id="UP000295192"/>
    </source>
</evidence>
<keyword evidence="12" id="KW-1185">Reference proteome</keyword>
<evidence type="ECO:0000256" key="6">
    <source>
        <dbReference type="ARBA" id="ARBA00023170"/>
    </source>
</evidence>
<dbReference type="OrthoDB" id="6374728at2759"/>
<dbReference type="EMBL" id="LSRL02000018">
    <property type="protein sequence ID" value="TDG49992.1"/>
    <property type="molecule type" value="Genomic_DNA"/>
</dbReference>
<feature type="chain" id="PRO_5019780393" description="GDNF/GAS1 domain-containing protein" evidence="9">
    <location>
        <begin position="24"/>
        <end position="440"/>
    </location>
</feature>